<sequence>MKVSVRAVAVFVVAVAVGFGVHRVVLAAQADSRSPVLPAVLENDGDPGQVLDYWTEERQRDATGG</sequence>
<dbReference type="RefSeq" id="WP_184958961.1">
    <property type="nucleotide sequence ID" value="NZ_JACHIN010000001.1"/>
</dbReference>
<evidence type="ECO:0000313" key="2">
    <source>
        <dbReference type="Proteomes" id="UP000568380"/>
    </source>
</evidence>
<name>A0A7W7ZXV8_9ACTN</name>
<evidence type="ECO:0000313" key="1">
    <source>
        <dbReference type="EMBL" id="MBB5075812.1"/>
    </source>
</evidence>
<protein>
    <submittedName>
        <fullName evidence="1">Uncharacterized protein</fullName>
    </submittedName>
</protein>
<dbReference type="AlphaFoldDB" id="A0A7W7ZXV8"/>
<proteinExistence type="predicted"/>
<comment type="caution">
    <text evidence="1">The sequence shown here is derived from an EMBL/GenBank/DDBJ whole genome shotgun (WGS) entry which is preliminary data.</text>
</comment>
<reference evidence="1 2" key="1">
    <citation type="submission" date="2020-08" db="EMBL/GenBank/DDBJ databases">
        <title>Genomic Encyclopedia of Type Strains, Phase IV (KMG-IV): sequencing the most valuable type-strain genomes for metagenomic binning, comparative biology and taxonomic classification.</title>
        <authorList>
            <person name="Goeker M."/>
        </authorList>
    </citation>
    <scope>NUCLEOTIDE SEQUENCE [LARGE SCALE GENOMIC DNA]</scope>
    <source>
        <strain evidence="1 2">DSM 45385</strain>
    </source>
</reference>
<gene>
    <name evidence="1" type="ORF">HNR40_001258</name>
</gene>
<dbReference type="Proteomes" id="UP000568380">
    <property type="component" value="Unassembled WGS sequence"/>
</dbReference>
<dbReference type="EMBL" id="JACHIN010000001">
    <property type="protein sequence ID" value="MBB5075812.1"/>
    <property type="molecule type" value="Genomic_DNA"/>
</dbReference>
<organism evidence="1 2">
    <name type="scientific">Nonomuraea endophytica</name>
    <dbReference type="NCBI Taxonomy" id="714136"/>
    <lineage>
        <taxon>Bacteria</taxon>
        <taxon>Bacillati</taxon>
        <taxon>Actinomycetota</taxon>
        <taxon>Actinomycetes</taxon>
        <taxon>Streptosporangiales</taxon>
        <taxon>Streptosporangiaceae</taxon>
        <taxon>Nonomuraea</taxon>
    </lineage>
</organism>
<accession>A0A7W7ZXV8</accession>
<keyword evidence="2" id="KW-1185">Reference proteome</keyword>